<dbReference type="Pfam" id="PF12266">
    <property type="entry name" value="DUF3613"/>
    <property type="match status" value="1"/>
</dbReference>
<evidence type="ECO:0000256" key="1">
    <source>
        <dbReference type="SAM" id="SignalP"/>
    </source>
</evidence>
<dbReference type="RefSeq" id="WP_400879572.1">
    <property type="nucleotide sequence ID" value="NZ_JBIWXY010000001.1"/>
</dbReference>
<evidence type="ECO:0000313" key="3">
    <source>
        <dbReference type="Proteomes" id="UP001617669"/>
    </source>
</evidence>
<dbReference type="InterPro" id="IPR022053">
    <property type="entry name" value="DUF3613"/>
</dbReference>
<dbReference type="EMBL" id="JBIWXY010000001">
    <property type="protein sequence ID" value="MFJ5445374.1"/>
    <property type="molecule type" value="Genomic_DNA"/>
</dbReference>
<sequence>MMMKLQKTITVLALYMATAAFADQHSQKAEAASTPSQAEAWLALQREGSQASLNKQPLSGPAMENIHKRYLESFTRPIPERFDPGQFNRQ</sequence>
<comment type="caution">
    <text evidence="2">The sequence shown here is derived from an EMBL/GenBank/DDBJ whole genome shotgun (WGS) entry which is preliminary data.</text>
</comment>
<accession>A0ABW8GJL8</accession>
<evidence type="ECO:0000313" key="2">
    <source>
        <dbReference type="EMBL" id="MFJ5445374.1"/>
    </source>
</evidence>
<organism evidence="2 3">
    <name type="scientific">Methylobacillus methanolivorans</name>
    <dbReference type="NCBI Taxonomy" id="1848927"/>
    <lineage>
        <taxon>Bacteria</taxon>
        <taxon>Pseudomonadati</taxon>
        <taxon>Pseudomonadota</taxon>
        <taxon>Betaproteobacteria</taxon>
        <taxon>Nitrosomonadales</taxon>
        <taxon>Methylophilaceae</taxon>
        <taxon>Methylobacillus</taxon>
    </lineage>
</organism>
<dbReference type="Proteomes" id="UP001617669">
    <property type="component" value="Unassembled WGS sequence"/>
</dbReference>
<name>A0ABW8GJL8_9PROT</name>
<feature type="chain" id="PRO_5045852803" evidence="1">
    <location>
        <begin position="23"/>
        <end position="90"/>
    </location>
</feature>
<keyword evidence="1" id="KW-0732">Signal</keyword>
<gene>
    <name evidence="2" type="ORF">ACIKP9_03965</name>
</gene>
<keyword evidence="3" id="KW-1185">Reference proteome</keyword>
<proteinExistence type="predicted"/>
<protein>
    <submittedName>
        <fullName evidence="2">DUF3613 domain-containing protein</fullName>
    </submittedName>
</protein>
<feature type="signal peptide" evidence="1">
    <location>
        <begin position="1"/>
        <end position="22"/>
    </location>
</feature>
<reference evidence="2 3" key="1">
    <citation type="submission" date="2024-11" db="EMBL/GenBank/DDBJ databases">
        <authorList>
            <person name="Kaparullina E.N."/>
            <person name="Delegan Y.A."/>
            <person name="Doronina N.V."/>
        </authorList>
    </citation>
    <scope>NUCLEOTIDE SEQUENCE [LARGE SCALE GENOMIC DNA]</scope>
    <source>
        <strain evidence="2 3">7sh_L</strain>
    </source>
</reference>